<feature type="compositionally biased region" description="Polar residues" evidence="1">
    <location>
        <begin position="385"/>
        <end position="394"/>
    </location>
</feature>
<feature type="compositionally biased region" description="Basic and acidic residues" evidence="1">
    <location>
        <begin position="455"/>
        <end position="477"/>
    </location>
</feature>
<proteinExistence type="predicted"/>
<protein>
    <recommendedName>
        <fullName evidence="10">GH16 domain-containing protein</fullName>
    </recommendedName>
</protein>
<feature type="transmembrane region" description="Helical" evidence="2">
    <location>
        <begin position="596"/>
        <end position="619"/>
    </location>
</feature>
<feature type="chain" id="PRO_5036085909" description="GH16 domain-containing protein" evidence="3">
    <location>
        <begin position="19"/>
        <end position="987"/>
    </location>
</feature>
<keyword evidence="3" id="KW-0732">Signal</keyword>
<keyword evidence="2" id="KW-1133">Transmembrane helix</keyword>
<evidence type="ECO:0000256" key="3">
    <source>
        <dbReference type="SAM" id="SignalP"/>
    </source>
</evidence>
<sequence length="987" mass="111046">MVFRLMVLVSILLATAGGATLDKQCSCGFQDPTTKEVYTDALIVYFNETEAIDDDLFLLQDFEHKKEQGWNSVWKVGAKPDNVVINNDTFIWPHVQSLQLRTSPSTPEHVVNGGSLRSVRQDMQYGSFRAGMRGAAKYTGGTALSFMVRYNGSEALNMDFMNMKDWKDARVSYLINGEWPSEDTVTNYTVMEAAGQDPWREYIDVRFDWNTSSVVFWIADNQTRAVTHHDRTLPLAGQPLYLRTWSTGDDYYMEGPPGVNGTRSHVLYVRSFFNSSAMTEAEHRKLDQRCSEASRCSMDDTSLRGSTSYGPASLVRWKFDLHRGRIRDNAGIVAACCSSFGIFALINVFFRRTPWHALRSLFSGERPSQSRSKKIKDADSDNGHKTSTADYSGNTTPRTQTPAPTTGAQTPRSGYQTPLPAYETPPPWPFPNGQGYNMSMASLPRVPSPLQSSHGHSEKEAAERSDNIPAGEADRIEQSPIESRNAAEGYSPFRDANVVKDSVEPVTQAPLTLTEKGKEVAVTVAPTEGKEEPSIAIPDNAAKPPPTKRIDYLAGLVAVACLGVTLHHFCQTFWPWITLGYGPSAHYPEAEKWFKIFLGSYLLTQLWIGPFFLTATRFLSTNYLKNGKLDDIAKKELRRAPRLFVPIVIVSLLEYFLISMGLTTSLEWLPSVSWSTWPYVSAQDNFGVFMNNMIELGYLMPNAIPEVVTHYCIGVLWTVPVQLQFTYVVLTAAVLIRDIRNPWKRFGFYTIAILSGWYARSWSACHWCGLVLSDLEATFKWRQYLQKRPVALYAVISGAFIFAATAPLVAIFNQEWSFPTAENSIHPDFATGRPIMQVGAVYPDYNEPTLTILVFSIGLQILVELSTWFQKFLSLKVILWLHPHIMTIYLTHGFVMWTWGAWCALALNDANVPYWANLLITLITTYALLFLLATVLTPLMEFPTQALMRNIDRWTKDEPVPRRPTVAPFKKDLVENRQGSTAHIGES</sequence>
<evidence type="ECO:0000256" key="2">
    <source>
        <dbReference type="SAM" id="Phobius"/>
    </source>
</evidence>
<feature type="domain" description="GH16" evidence="4">
    <location>
        <begin position="97"/>
        <end position="249"/>
    </location>
</feature>
<evidence type="ECO:0000313" key="8">
    <source>
        <dbReference type="Proteomes" id="UP000281245"/>
    </source>
</evidence>
<name>A0A3M6WYU8_HORWE</name>
<dbReference type="SUPFAM" id="SSF49899">
    <property type="entry name" value="Concanavalin A-like lectins/glucanases"/>
    <property type="match status" value="1"/>
</dbReference>
<feature type="transmembrane region" description="Helical" evidence="2">
    <location>
        <begin position="640"/>
        <end position="662"/>
    </location>
</feature>
<evidence type="ECO:0000259" key="5">
    <source>
        <dbReference type="Pfam" id="PF01757"/>
    </source>
</evidence>
<dbReference type="InterPro" id="IPR000757">
    <property type="entry name" value="Beta-glucanase-like"/>
</dbReference>
<dbReference type="PANTHER" id="PTHR38121">
    <property type="entry name" value="GH16 DOMAIN-CONTAINING PROTEIN"/>
    <property type="match status" value="1"/>
</dbReference>
<evidence type="ECO:0000259" key="4">
    <source>
        <dbReference type="Pfam" id="PF00722"/>
    </source>
</evidence>
<feature type="transmembrane region" description="Helical" evidence="2">
    <location>
        <begin position="850"/>
        <end position="869"/>
    </location>
</feature>
<feature type="transmembrane region" description="Helical" evidence="2">
    <location>
        <begin position="330"/>
        <end position="350"/>
    </location>
</feature>
<dbReference type="VEuPathDB" id="FungiDB:BTJ68_11325"/>
<dbReference type="Proteomes" id="UP000282582">
    <property type="component" value="Unassembled WGS sequence"/>
</dbReference>
<keyword evidence="2" id="KW-0812">Transmembrane</keyword>
<evidence type="ECO:0008006" key="10">
    <source>
        <dbReference type="Google" id="ProtNLM"/>
    </source>
</evidence>
<dbReference type="EMBL" id="QWIK01000332">
    <property type="protein sequence ID" value="RMY08104.1"/>
    <property type="molecule type" value="Genomic_DNA"/>
</dbReference>
<dbReference type="GO" id="GO:0005975">
    <property type="term" value="P:carbohydrate metabolic process"/>
    <property type="evidence" value="ECO:0007669"/>
    <property type="project" value="InterPro"/>
</dbReference>
<feature type="compositionally biased region" description="Basic and acidic residues" evidence="1">
    <location>
        <begin position="375"/>
        <end position="384"/>
    </location>
</feature>
<accession>A0A3M6WYU8</accession>
<dbReference type="InterPro" id="IPR013320">
    <property type="entry name" value="ConA-like_dom_sf"/>
</dbReference>
<dbReference type="AlphaFoldDB" id="A0A3M6WYU8"/>
<dbReference type="Proteomes" id="UP000281245">
    <property type="component" value="Unassembled WGS sequence"/>
</dbReference>
<dbReference type="Pfam" id="PF01757">
    <property type="entry name" value="Acyl_transf_3"/>
    <property type="match status" value="1"/>
</dbReference>
<feature type="transmembrane region" description="Helical" evidence="2">
    <location>
        <begin position="790"/>
        <end position="812"/>
    </location>
</feature>
<evidence type="ECO:0000313" key="6">
    <source>
        <dbReference type="EMBL" id="RMX83702.1"/>
    </source>
</evidence>
<gene>
    <name evidence="7" type="ORF">D0868_04993</name>
    <name evidence="6" type="ORF">D0869_05122</name>
</gene>
<dbReference type="GO" id="GO:0016747">
    <property type="term" value="F:acyltransferase activity, transferring groups other than amino-acyl groups"/>
    <property type="evidence" value="ECO:0007669"/>
    <property type="project" value="InterPro"/>
</dbReference>
<feature type="transmembrane region" description="Helical" evidence="2">
    <location>
        <begin position="914"/>
        <end position="939"/>
    </location>
</feature>
<dbReference type="PANTHER" id="PTHR38121:SF2">
    <property type="entry name" value="ACYLTRANSFERASE 3 DOMAIN-CONTAINING PROTEIN"/>
    <property type="match status" value="1"/>
</dbReference>
<dbReference type="GO" id="GO:0004553">
    <property type="term" value="F:hydrolase activity, hydrolyzing O-glycosyl compounds"/>
    <property type="evidence" value="ECO:0007669"/>
    <property type="project" value="InterPro"/>
</dbReference>
<feature type="region of interest" description="Disordered" evidence="1">
    <location>
        <begin position="364"/>
        <end position="489"/>
    </location>
</feature>
<feature type="transmembrane region" description="Helical" evidence="2">
    <location>
        <begin position="708"/>
        <end position="736"/>
    </location>
</feature>
<keyword evidence="2" id="KW-0472">Membrane</keyword>
<organism evidence="6 8">
    <name type="scientific">Hortaea werneckii</name>
    <name type="common">Black yeast</name>
    <name type="synonym">Cladosporium werneckii</name>
    <dbReference type="NCBI Taxonomy" id="91943"/>
    <lineage>
        <taxon>Eukaryota</taxon>
        <taxon>Fungi</taxon>
        <taxon>Dikarya</taxon>
        <taxon>Ascomycota</taxon>
        <taxon>Pezizomycotina</taxon>
        <taxon>Dothideomycetes</taxon>
        <taxon>Dothideomycetidae</taxon>
        <taxon>Mycosphaerellales</taxon>
        <taxon>Teratosphaeriaceae</taxon>
        <taxon>Hortaea</taxon>
    </lineage>
</organism>
<feature type="signal peptide" evidence="3">
    <location>
        <begin position="1"/>
        <end position="18"/>
    </location>
</feature>
<feature type="compositionally biased region" description="Low complexity" evidence="1">
    <location>
        <begin position="395"/>
        <end position="412"/>
    </location>
</feature>
<reference evidence="8 9" key="1">
    <citation type="journal article" date="2018" name="BMC Genomics">
        <title>Genomic evidence for intraspecific hybridization in a clonal and extremely halotolerant yeast.</title>
        <authorList>
            <person name="Gostincar C."/>
            <person name="Stajich J.E."/>
            <person name="Zupancic J."/>
            <person name="Zalar P."/>
            <person name="Gunde-Cimerman N."/>
        </authorList>
    </citation>
    <scope>NUCLEOTIDE SEQUENCE [LARGE SCALE GENOMIC DNA]</scope>
    <source>
        <strain evidence="7 9">EXF-6654</strain>
        <strain evidence="6 8">EXF-6656</strain>
    </source>
</reference>
<comment type="caution">
    <text evidence="6">The sequence shown here is derived from an EMBL/GenBank/DDBJ whole genome shotgun (WGS) entry which is preliminary data.</text>
</comment>
<evidence type="ECO:0000256" key="1">
    <source>
        <dbReference type="SAM" id="MobiDB-lite"/>
    </source>
</evidence>
<feature type="domain" description="Acyltransferase 3" evidence="5">
    <location>
        <begin position="555"/>
        <end position="933"/>
    </location>
</feature>
<feature type="transmembrane region" description="Helical" evidence="2">
    <location>
        <begin position="881"/>
        <end position="902"/>
    </location>
</feature>
<evidence type="ECO:0000313" key="9">
    <source>
        <dbReference type="Proteomes" id="UP000282582"/>
    </source>
</evidence>
<dbReference type="InterPro" id="IPR002656">
    <property type="entry name" value="Acyl_transf_3_dom"/>
</dbReference>
<dbReference type="Pfam" id="PF00722">
    <property type="entry name" value="Glyco_hydro_16"/>
    <property type="match status" value="1"/>
</dbReference>
<feature type="transmembrane region" description="Helical" evidence="2">
    <location>
        <begin position="552"/>
        <end position="576"/>
    </location>
</feature>
<dbReference type="Gene3D" id="2.60.120.200">
    <property type="match status" value="1"/>
</dbReference>
<dbReference type="EMBL" id="QWIJ01000333">
    <property type="protein sequence ID" value="RMX83702.1"/>
    <property type="molecule type" value="Genomic_DNA"/>
</dbReference>
<dbReference type="CDD" id="cd00413">
    <property type="entry name" value="Glyco_hydrolase_16"/>
    <property type="match status" value="1"/>
</dbReference>
<dbReference type="OrthoDB" id="25131at2759"/>
<evidence type="ECO:0000313" key="7">
    <source>
        <dbReference type="EMBL" id="RMY08104.1"/>
    </source>
</evidence>